<dbReference type="PANTHER" id="PTHR43201:SF5">
    <property type="entry name" value="MEDIUM-CHAIN ACYL-COA LIGASE ACSF2, MITOCHONDRIAL"/>
    <property type="match status" value="1"/>
</dbReference>
<dbReference type="SUPFAM" id="SSF56801">
    <property type="entry name" value="Acetyl-CoA synthetase-like"/>
    <property type="match status" value="1"/>
</dbReference>
<dbReference type="Gene3D" id="3.30.300.30">
    <property type="match status" value="1"/>
</dbReference>
<dbReference type="Proteomes" id="UP001595904">
    <property type="component" value="Unassembled WGS sequence"/>
</dbReference>
<organism evidence="5 6">
    <name type="scientific">Steroidobacter flavus</name>
    <dbReference type="NCBI Taxonomy" id="1842136"/>
    <lineage>
        <taxon>Bacteria</taxon>
        <taxon>Pseudomonadati</taxon>
        <taxon>Pseudomonadota</taxon>
        <taxon>Gammaproteobacteria</taxon>
        <taxon>Steroidobacterales</taxon>
        <taxon>Steroidobacteraceae</taxon>
        <taxon>Steroidobacter</taxon>
    </lineage>
</organism>
<dbReference type="Pfam" id="PF13193">
    <property type="entry name" value="AMP-binding_C"/>
    <property type="match status" value="1"/>
</dbReference>
<feature type="domain" description="AMP-dependent synthetase/ligase" evidence="3">
    <location>
        <begin position="17"/>
        <end position="366"/>
    </location>
</feature>
<dbReference type="Gene3D" id="3.40.50.12780">
    <property type="entry name" value="N-terminal domain of ligase-like"/>
    <property type="match status" value="1"/>
</dbReference>
<comment type="caution">
    <text evidence="5">The sequence shown here is derived from an EMBL/GenBank/DDBJ whole genome shotgun (WGS) entry which is preliminary data.</text>
</comment>
<accession>A0ABV8T4U7</accession>
<keyword evidence="6" id="KW-1185">Reference proteome</keyword>
<dbReference type="InterPro" id="IPR025110">
    <property type="entry name" value="AMP-bd_C"/>
</dbReference>
<evidence type="ECO:0000256" key="2">
    <source>
        <dbReference type="ARBA" id="ARBA00022598"/>
    </source>
</evidence>
<dbReference type="Pfam" id="PF00501">
    <property type="entry name" value="AMP-binding"/>
    <property type="match status" value="1"/>
</dbReference>
<evidence type="ECO:0000313" key="6">
    <source>
        <dbReference type="Proteomes" id="UP001595904"/>
    </source>
</evidence>
<dbReference type="RefSeq" id="WP_380604788.1">
    <property type="nucleotide sequence ID" value="NZ_JBHSDU010000015.1"/>
</dbReference>
<dbReference type="EMBL" id="JBHSDU010000015">
    <property type="protein sequence ID" value="MFC4313983.1"/>
    <property type="molecule type" value="Genomic_DNA"/>
</dbReference>
<keyword evidence="2" id="KW-0436">Ligase</keyword>
<protein>
    <submittedName>
        <fullName evidence="5">Class I adenylate-forming enzyme family protein</fullName>
    </submittedName>
</protein>
<proteinExistence type="inferred from homology"/>
<evidence type="ECO:0000313" key="5">
    <source>
        <dbReference type="EMBL" id="MFC4313983.1"/>
    </source>
</evidence>
<sequence length="507" mass="55346">MSRVEHGSAPRLDAILARAALSDPKREAVVFNRQSWSYGVVYDRARRLAGALTAIGVKKGDRVALWTHNRPEFVEVFFGVPMLGAICAPVDFWWGWKDANVALSQIRPKVLIVGPAQAAIAAESRAALREVGIEHVLCLDEAPEGSGFKSYVDAIANAERLKQCTPVAASDPAVILFTSGSTGRSKGAVHTHGSLTATASTMCLELDLADGERTLHFLPLFSSCLEHLLPLTLVRATHVVLAHFDEPAVWEAIRDAKVTHFDAVPTTLRRLLKAAPAEIPRSLSLISYASERMPEPLIKSLMERMPAVRFVQFYGMIEHLCLTVLTAADHQTKTETVGRPMFGAQLYCTESGEIVARSPTMFAGYWQDPETTSKVMVDQWMRTGDVGSFDDDGFLRLKGRVKEIIKSGGMTVIPNEIEAALMAHPRVSDAAVVGVPDEQWGEAVHAFVILSSAAAVSEADLKVFCQETLAGYKRPKAIHIVTDLPRTGIGKIARRVVRERLLATGSY</sequence>
<dbReference type="PANTHER" id="PTHR43201">
    <property type="entry name" value="ACYL-COA SYNTHETASE"/>
    <property type="match status" value="1"/>
</dbReference>
<gene>
    <name evidence="5" type="ORF">ACFPN2_33220</name>
</gene>
<reference evidence="6" key="1">
    <citation type="journal article" date="2019" name="Int. J. Syst. Evol. Microbiol.">
        <title>The Global Catalogue of Microorganisms (GCM) 10K type strain sequencing project: providing services to taxonomists for standard genome sequencing and annotation.</title>
        <authorList>
            <consortium name="The Broad Institute Genomics Platform"/>
            <consortium name="The Broad Institute Genome Sequencing Center for Infectious Disease"/>
            <person name="Wu L."/>
            <person name="Ma J."/>
        </authorList>
    </citation>
    <scope>NUCLEOTIDE SEQUENCE [LARGE SCALE GENOMIC DNA]</scope>
    <source>
        <strain evidence="6">CGMCC 1.10759</strain>
    </source>
</reference>
<evidence type="ECO:0000259" key="4">
    <source>
        <dbReference type="Pfam" id="PF13193"/>
    </source>
</evidence>
<dbReference type="InterPro" id="IPR000873">
    <property type="entry name" value="AMP-dep_synth/lig_dom"/>
</dbReference>
<comment type="similarity">
    <text evidence="1">Belongs to the ATP-dependent AMP-binding enzyme family.</text>
</comment>
<evidence type="ECO:0000256" key="1">
    <source>
        <dbReference type="ARBA" id="ARBA00006432"/>
    </source>
</evidence>
<dbReference type="PROSITE" id="PS00455">
    <property type="entry name" value="AMP_BINDING"/>
    <property type="match status" value="1"/>
</dbReference>
<name>A0ABV8T4U7_9GAMM</name>
<feature type="domain" description="AMP-binding enzyme C-terminal" evidence="4">
    <location>
        <begin position="416"/>
        <end position="491"/>
    </location>
</feature>
<evidence type="ECO:0000259" key="3">
    <source>
        <dbReference type="Pfam" id="PF00501"/>
    </source>
</evidence>
<dbReference type="InterPro" id="IPR020845">
    <property type="entry name" value="AMP-binding_CS"/>
</dbReference>
<dbReference type="InterPro" id="IPR045851">
    <property type="entry name" value="AMP-bd_C_sf"/>
</dbReference>
<dbReference type="InterPro" id="IPR042099">
    <property type="entry name" value="ANL_N_sf"/>
</dbReference>